<evidence type="ECO:0000313" key="2">
    <source>
        <dbReference type="EMBL" id="CAI8020071.1"/>
    </source>
</evidence>
<accession>A0AA35S0Q6</accession>
<keyword evidence="3" id="KW-1185">Reference proteome</keyword>
<name>A0AA35S0Q6_GEOBA</name>
<feature type="region of interest" description="Disordered" evidence="1">
    <location>
        <begin position="404"/>
        <end position="471"/>
    </location>
</feature>
<sequence length="471" mass="50870">MSESIGLQPSSDDGFSQVEIHRYTEIAFRPSTAQPDLTATVPCQESSVDAETSSTGTAALPNSVGADVHNSSQSESLTLTTSPPKVTPYAEVSILPTTAQPNLTAVEEEPGDCPCPRDPFTAPPESPIMEDNIQHHDINPYAEITIQPQPTIFITSSTPVTNTDHSMDPTATTDDVGQSRRRMSLNPRHFYSSSSVTSTPETKEVQASLTGNRSRRRLSLGARLFLKTTPGTQSSSQRSGAVRRRLSLGIRNYHRAAPSPGGENDKQSGDLVDLLTGLRSNGVSFQTDNPAGPRLRKNVTEVELGRGGSFHGRRRMTMGAQLFRRPLLTTESSTDGGSRRRRMSVGARFLRRAVASDTAGATSDTNTRRRRMSLGARLFSNRHRSRTKSEAGHRLGRFLQKVQTVSEDSSSVAGGETLNDGAVTDSEAKKSGRRMSLGARLLHKLKPPGAPSRSAASSMLSMNVESTQTCH</sequence>
<feature type="compositionally biased region" description="Polar residues" evidence="1">
    <location>
        <begin position="459"/>
        <end position="471"/>
    </location>
</feature>
<protein>
    <submittedName>
        <fullName evidence="2">Uncharacterized protein</fullName>
    </submittedName>
</protein>
<feature type="region of interest" description="Disordered" evidence="1">
    <location>
        <begin position="44"/>
        <end position="85"/>
    </location>
</feature>
<feature type="compositionally biased region" description="Polar residues" evidence="1">
    <location>
        <begin position="44"/>
        <end position="57"/>
    </location>
</feature>
<evidence type="ECO:0000256" key="1">
    <source>
        <dbReference type="SAM" id="MobiDB-lite"/>
    </source>
</evidence>
<feature type="non-terminal residue" evidence="2">
    <location>
        <position position="471"/>
    </location>
</feature>
<feature type="compositionally biased region" description="Polar residues" evidence="1">
    <location>
        <begin position="191"/>
        <end position="200"/>
    </location>
</feature>
<proteinExistence type="predicted"/>
<gene>
    <name evidence="2" type="ORF">GBAR_LOCUS12018</name>
</gene>
<feature type="compositionally biased region" description="Polar residues" evidence="1">
    <location>
        <begin position="159"/>
        <end position="176"/>
    </location>
</feature>
<feature type="compositionally biased region" description="Low complexity" evidence="1">
    <location>
        <begin position="71"/>
        <end position="82"/>
    </location>
</feature>
<evidence type="ECO:0000313" key="3">
    <source>
        <dbReference type="Proteomes" id="UP001174909"/>
    </source>
</evidence>
<comment type="caution">
    <text evidence="2">The sequence shown here is derived from an EMBL/GenBank/DDBJ whole genome shotgun (WGS) entry which is preliminary data.</text>
</comment>
<dbReference type="Proteomes" id="UP001174909">
    <property type="component" value="Unassembled WGS sequence"/>
</dbReference>
<organism evidence="2 3">
    <name type="scientific">Geodia barretti</name>
    <name type="common">Barrett's horny sponge</name>
    <dbReference type="NCBI Taxonomy" id="519541"/>
    <lineage>
        <taxon>Eukaryota</taxon>
        <taxon>Metazoa</taxon>
        <taxon>Porifera</taxon>
        <taxon>Demospongiae</taxon>
        <taxon>Heteroscleromorpha</taxon>
        <taxon>Tetractinellida</taxon>
        <taxon>Astrophorina</taxon>
        <taxon>Geodiidae</taxon>
        <taxon>Geodia</taxon>
    </lineage>
</organism>
<feature type="region of interest" description="Disordered" evidence="1">
    <location>
        <begin position="159"/>
        <end position="216"/>
    </location>
</feature>
<dbReference type="EMBL" id="CASHTH010001798">
    <property type="protein sequence ID" value="CAI8020071.1"/>
    <property type="molecule type" value="Genomic_DNA"/>
</dbReference>
<reference evidence="2" key="1">
    <citation type="submission" date="2023-03" db="EMBL/GenBank/DDBJ databases">
        <authorList>
            <person name="Steffen K."/>
            <person name="Cardenas P."/>
        </authorList>
    </citation>
    <scope>NUCLEOTIDE SEQUENCE</scope>
</reference>
<dbReference type="AlphaFoldDB" id="A0AA35S0Q6"/>